<dbReference type="OrthoDB" id="5290850at2"/>
<keyword evidence="2" id="KW-1133">Transmembrane helix</keyword>
<keyword evidence="2" id="KW-0812">Transmembrane</keyword>
<dbReference type="AlphaFoldDB" id="A0A150WJ77"/>
<evidence type="ECO:0000256" key="1">
    <source>
        <dbReference type="SAM" id="MobiDB-lite"/>
    </source>
</evidence>
<name>A0A150WJ77_BDEBC</name>
<gene>
    <name evidence="3" type="ORF">AZI86_13385</name>
</gene>
<dbReference type="Proteomes" id="UP000075320">
    <property type="component" value="Unassembled WGS sequence"/>
</dbReference>
<reference evidence="3 4" key="1">
    <citation type="submission" date="2016-03" db="EMBL/GenBank/DDBJ databases">
        <authorList>
            <person name="Ploux O."/>
        </authorList>
    </citation>
    <scope>NUCLEOTIDE SEQUENCE [LARGE SCALE GENOMIC DNA]</scope>
    <source>
        <strain evidence="3 4">R0</strain>
    </source>
</reference>
<keyword evidence="2" id="KW-0472">Membrane</keyword>
<protein>
    <submittedName>
        <fullName evidence="3">Uncharacterized protein</fullName>
    </submittedName>
</protein>
<accession>A0A150WJ77</accession>
<dbReference type="RefSeq" id="WP_061835703.1">
    <property type="nucleotide sequence ID" value="NZ_LUKE01000003.1"/>
</dbReference>
<evidence type="ECO:0000256" key="2">
    <source>
        <dbReference type="SAM" id="Phobius"/>
    </source>
</evidence>
<comment type="caution">
    <text evidence="3">The sequence shown here is derived from an EMBL/GenBank/DDBJ whole genome shotgun (WGS) entry which is preliminary data.</text>
</comment>
<keyword evidence="4" id="KW-1185">Reference proteome</keyword>
<feature type="compositionally biased region" description="Polar residues" evidence="1">
    <location>
        <begin position="54"/>
        <end position="69"/>
    </location>
</feature>
<feature type="compositionally biased region" description="Basic and acidic residues" evidence="1">
    <location>
        <begin position="73"/>
        <end position="85"/>
    </location>
</feature>
<proteinExistence type="predicted"/>
<organism evidence="3 4">
    <name type="scientific">Bdellovibrio bacteriovorus</name>
    <dbReference type="NCBI Taxonomy" id="959"/>
    <lineage>
        <taxon>Bacteria</taxon>
        <taxon>Pseudomonadati</taxon>
        <taxon>Bdellovibrionota</taxon>
        <taxon>Bdellovibrionia</taxon>
        <taxon>Bdellovibrionales</taxon>
        <taxon>Pseudobdellovibrionaceae</taxon>
        <taxon>Bdellovibrio</taxon>
    </lineage>
</organism>
<feature type="transmembrane region" description="Helical" evidence="2">
    <location>
        <begin position="6"/>
        <end position="29"/>
    </location>
</feature>
<sequence>MNWKNIAKILGISVAVIVLVLAGLLIWGLSKLPSAFEIKQSLTPPALKERPHSESSPQPEAETSSQTSDAEGLPEKSADQSKLNKDEVLRQQSLKVIQEDFMDERKPLADACRTMGKASESGFLKDPKNASARYFFSTLAEENKDPLSEAAAPAMRMIFRAPGMNGLMDMILKADEAQDPGVLKKAEFYYEIYRAGSYLKTHLAELNTTLQQSYNLYHVMKAVALKPELANSPQVMTFCEDLQKNLNTQSDFNVEEGAKEMQNFLEQNGIKPAEVGFDPKYRSKVDLTVSNTQLGVNDAWIAQIFAEDLKKAMKDREQK</sequence>
<feature type="region of interest" description="Disordered" evidence="1">
    <location>
        <begin position="43"/>
        <end position="85"/>
    </location>
</feature>
<evidence type="ECO:0000313" key="4">
    <source>
        <dbReference type="Proteomes" id="UP000075320"/>
    </source>
</evidence>
<evidence type="ECO:0000313" key="3">
    <source>
        <dbReference type="EMBL" id="KYG63809.1"/>
    </source>
</evidence>
<dbReference type="EMBL" id="LUKE01000003">
    <property type="protein sequence ID" value="KYG63809.1"/>
    <property type="molecule type" value="Genomic_DNA"/>
</dbReference>